<keyword evidence="7" id="KW-0472">Membrane</keyword>
<evidence type="ECO:0000256" key="1">
    <source>
        <dbReference type="ARBA" id="ARBA00022475"/>
    </source>
</evidence>
<evidence type="ECO:0000313" key="11">
    <source>
        <dbReference type="Proteomes" id="UP000029082"/>
    </source>
</evidence>
<keyword evidence="3 7" id="KW-0812">Transmembrane</keyword>
<dbReference type="GeneID" id="93093805"/>
<dbReference type="OrthoDB" id="3238713at2"/>
<sequence>MVRRIASSGGARKPKRDRRVASGPKAVKGRRTVGHTAHSKVGSSQAKGFVDPRELTSEDLVTKTLEETSGSLGMAARPKVVDFSARLRERRMARIRGWAVRAGVALLVLAVLGGLIWTLFFSPVLRLESDRIEVHGGNEWVSGQRIKEIAAKQSGRSLLLVSTSEVTAQLGDIPGVSAAKADKRYPRGMSVTITAQKPAAMLKASDDDLTAVDDRGRILNSVKGASASGIPVIEVSNVNDGLRDRAVLAASKILGDLPEQMRHRISKVSARTQDSITTELDDGRYAVLWGDASDLALKQAVVDKIVNDPTKIGDKHQVDVSAPLRPIIK</sequence>
<dbReference type="PANTHER" id="PTHR37820:SF1">
    <property type="entry name" value="CELL DIVISION PROTEIN FTSQ"/>
    <property type="match status" value="1"/>
</dbReference>
<proteinExistence type="predicted"/>
<dbReference type="EMBL" id="JGZE01000010">
    <property type="protein sequence ID" value="KFI77091.1"/>
    <property type="molecule type" value="Genomic_DNA"/>
</dbReference>
<dbReference type="PANTHER" id="PTHR37820">
    <property type="entry name" value="CELL DIVISION PROTEIN DIVIB"/>
    <property type="match status" value="1"/>
</dbReference>
<keyword evidence="1" id="KW-1003">Cell membrane</keyword>
<name>A0A087C1E1_9BIFI</name>
<dbReference type="AlphaFoldDB" id="A0A087C1E1"/>
<keyword evidence="5" id="KW-0131">Cell cycle</keyword>
<keyword evidence="2 10" id="KW-0132">Cell division</keyword>
<reference evidence="10 11" key="1">
    <citation type="submission" date="2014-03" db="EMBL/GenBank/DDBJ databases">
        <title>Genomics of Bifidobacteria.</title>
        <authorList>
            <person name="Ventura M."/>
            <person name="Milani C."/>
            <person name="Lugli G.A."/>
        </authorList>
    </citation>
    <scope>NUCLEOTIDE SEQUENCE [LARGE SCALE GENOMIC DNA]</scope>
    <source>
        <strain evidence="10 11">DSM 21395</strain>
    </source>
</reference>
<evidence type="ECO:0000256" key="3">
    <source>
        <dbReference type="ARBA" id="ARBA00022692"/>
    </source>
</evidence>
<protein>
    <submittedName>
        <fullName evidence="10">Cell division protein FtsQ</fullName>
    </submittedName>
</protein>
<dbReference type="Pfam" id="PF03799">
    <property type="entry name" value="FtsQ_DivIB_C"/>
    <property type="match status" value="1"/>
</dbReference>
<dbReference type="InterPro" id="IPR005548">
    <property type="entry name" value="Cell_div_FtsQ/DivIB_C"/>
</dbReference>
<dbReference type="InterPro" id="IPR013685">
    <property type="entry name" value="POTRA_FtsQ_type"/>
</dbReference>
<feature type="region of interest" description="Disordered" evidence="6">
    <location>
        <begin position="1"/>
        <end position="48"/>
    </location>
</feature>
<dbReference type="RefSeq" id="WP_033511223.1">
    <property type="nucleotide sequence ID" value="NZ_JDUO01000001.1"/>
</dbReference>
<dbReference type="Pfam" id="PF08478">
    <property type="entry name" value="POTRA_1"/>
    <property type="match status" value="1"/>
</dbReference>
<evidence type="ECO:0000259" key="9">
    <source>
        <dbReference type="Pfam" id="PF08478"/>
    </source>
</evidence>
<feature type="domain" description="POTRA" evidence="9">
    <location>
        <begin position="131"/>
        <end position="194"/>
    </location>
</feature>
<evidence type="ECO:0000313" key="10">
    <source>
        <dbReference type="EMBL" id="KFI77091.1"/>
    </source>
</evidence>
<evidence type="ECO:0000256" key="7">
    <source>
        <dbReference type="SAM" id="Phobius"/>
    </source>
</evidence>
<keyword evidence="11" id="KW-1185">Reference proteome</keyword>
<dbReference type="GO" id="GO:0051301">
    <property type="term" value="P:cell division"/>
    <property type="evidence" value="ECO:0007669"/>
    <property type="project" value="UniProtKB-KW"/>
</dbReference>
<evidence type="ECO:0000256" key="4">
    <source>
        <dbReference type="ARBA" id="ARBA00022989"/>
    </source>
</evidence>
<dbReference type="eggNOG" id="COG1589">
    <property type="taxonomic scope" value="Bacteria"/>
</dbReference>
<accession>A0A087C1E1</accession>
<dbReference type="GO" id="GO:0005886">
    <property type="term" value="C:plasma membrane"/>
    <property type="evidence" value="ECO:0007669"/>
    <property type="project" value="TreeGrafter"/>
</dbReference>
<keyword evidence="4 7" id="KW-1133">Transmembrane helix</keyword>
<dbReference type="Proteomes" id="UP000029082">
    <property type="component" value="Unassembled WGS sequence"/>
</dbReference>
<feature type="domain" description="Cell division protein FtsQ/DivIB C-terminal" evidence="8">
    <location>
        <begin position="207"/>
        <end position="309"/>
    </location>
</feature>
<dbReference type="InterPro" id="IPR050487">
    <property type="entry name" value="FtsQ_DivIB"/>
</dbReference>
<evidence type="ECO:0000256" key="2">
    <source>
        <dbReference type="ARBA" id="ARBA00022618"/>
    </source>
</evidence>
<dbReference type="Gene3D" id="3.10.20.310">
    <property type="entry name" value="membrane protein fhac"/>
    <property type="match status" value="1"/>
</dbReference>
<comment type="caution">
    <text evidence="10">The sequence shown here is derived from an EMBL/GenBank/DDBJ whole genome shotgun (WGS) entry which is preliminary data.</text>
</comment>
<gene>
    <name evidence="10" type="ORF">BMON_0651</name>
</gene>
<feature type="transmembrane region" description="Helical" evidence="7">
    <location>
        <begin position="98"/>
        <end position="120"/>
    </location>
</feature>
<evidence type="ECO:0000259" key="8">
    <source>
        <dbReference type="Pfam" id="PF03799"/>
    </source>
</evidence>
<organism evidence="10 11">
    <name type="scientific">Bifidobacterium mongoliense DSM 21395</name>
    <dbReference type="NCBI Taxonomy" id="1437603"/>
    <lineage>
        <taxon>Bacteria</taxon>
        <taxon>Bacillati</taxon>
        <taxon>Actinomycetota</taxon>
        <taxon>Actinomycetes</taxon>
        <taxon>Bifidobacteriales</taxon>
        <taxon>Bifidobacteriaceae</taxon>
        <taxon>Bifidobacterium</taxon>
    </lineage>
</organism>
<dbReference type="STRING" id="1437603.GCA_000771525_00257"/>
<evidence type="ECO:0000256" key="6">
    <source>
        <dbReference type="SAM" id="MobiDB-lite"/>
    </source>
</evidence>
<evidence type="ECO:0000256" key="5">
    <source>
        <dbReference type="ARBA" id="ARBA00023306"/>
    </source>
</evidence>